<name>A0A1G2NFA0_9BACT</name>
<keyword evidence="1" id="KW-1133">Transmembrane helix</keyword>
<organism evidence="2 3">
    <name type="scientific">Candidatus Taylorbacteria bacterium RIFCSPLOWO2_01_FULL_45_15b</name>
    <dbReference type="NCBI Taxonomy" id="1802319"/>
    <lineage>
        <taxon>Bacteria</taxon>
        <taxon>Candidatus Tayloriibacteriota</taxon>
    </lineage>
</organism>
<dbReference type="InterPro" id="IPR013783">
    <property type="entry name" value="Ig-like_fold"/>
</dbReference>
<keyword evidence="1" id="KW-0812">Transmembrane</keyword>
<dbReference type="GO" id="GO:0030246">
    <property type="term" value="F:carbohydrate binding"/>
    <property type="evidence" value="ECO:0007669"/>
    <property type="project" value="InterPro"/>
</dbReference>
<dbReference type="CDD" id="cd08547">
    <property type="entry name" value="Type_II_cohesin"/>
    <property type="match status" value="1"/>
</dbReference>
<evidence type="ECO:0000313" key="3">
    <source>
        <dbReference type="Proteomes" id="UP000176221"/>
    </source>
</evidence>
<proteinExistence type="predicted"/>
<protein>
    <recommendedName>
        <fullName evidence="4">Cohesin domain-containing protein</fullName>
    </recommendedName>
</protein>
<sequence length="554" mass="61273">MVSIFFPTLLFAERMDVSPTTGSYVVGRTFPMRIFLSTEQAVNAVSGEIKFSADKLEVVSLSKTDSIVNLWVQEPSFSNETGRINLEGVILNPGYTGTNGRILTVNFRAKATGTALVSFANASTLANNGEGTNILKSSGTASYLIANSTITPTPEPPPLPVGLAITSSTHPDQSKWYQSSDPEFSWRNDRTVTEVFLSFGRRKGTPTVSYIPPVSSKSLDNVEDGVWYFNVQQRTDKGLGTVASFRFQIDSVKPEFLDITELARADRTDPVAKFRFNASDAMSGVDYFDIQIDDAHIGTWPEDKASNYATPPMGPGKHTLLVKAVDRAGNYLVNTAEFVVEPIETPIIKNYNKELGTTQLLSVEGTAKPGYSVKVYVTDKENSEITAIGAVDRDGDFLVTLEAPLKSGAYKLWAEAVDTRGARSLPTEKYSVKVRPSAFVETGTSIVRFLTVLIPLLGLVLLLILMLMHFIKKMREVRRTLRKEIHDVEDVVHKSFADLKRQVKEQIGYLEAAHTRRQLTVEENRILKQLKAHIDAAEKVITKEVEHVKDDIDA</sequence>
<dbReference type="Proteomes" id="UP000176221">
    <property type="component" value="Unassembled WGS sequence"/>
</dbReference>
<gene>
    <name evidence="2" type="ORF">A2928_02885</name>
</gene>
<keyword evidence="1" id="KW-0472">Membrane</keyword>
<reference evidence="2 3" key="1">
    <citation type="journal article" date="2016" name="Nat. Commun.">
        <title>Thousands of microbial genomes shed light on interconnected biogeochemical processes in an aquifer system.</title>
        <authorList>
            <person name="Anantharaman K."/>
            <person name="Brown C.T."/>
            <person name="Hug L.A."/>
            <person name="Sharon I."/>
            <person name="Castelle C.J."/>
            <person name="Probst A.J."/>
            <person name="Thomas B.C."/>
            <person name="Singh A."/>
            <person name="Wilkins M.J."/>
            <person name="Karaoz U."/>
            <person name="Brodie E.L."/>
            <person name="Williams K.H."/>
            <person name="Hubbard S.S."/>
            <person name="Banfield J.F."/>
        </authorList>
    </citation>
    <scope>NUCLEOTIDE SEQUENCE [LARGE SCALE GENOMIC DNA]</scope>
</reference>
<comment type="caution">
    <text evidence="2">The sequence shown here is derived from an EMBL/GenBank/DDBJ whole genome shotgun (WGS) entry which is preliminary data.</text>
</comment>
<dbReference type="EMBL" id="MHRX01000007">
    <property type="protein sequence ID" value="OHA34765.1"/>
    <property type="molecule type" value="Genomic_DNA"/>
</dbReference>
<dbReference type="SUPFAM" id="SSF49384">
    <property type="entry name" value="Carbohydrate-binding domain"/>
    <property type="match status" value="1"/>
</dbReference>
<dbReference type="InterPro" id="IPR008965">
    <property type="entry name" value="CBM2/CBM3_carb-bd_dom_sf"/>
</dbReference>
<evidence type="ECO:0000313" key="2">
    <source>
        <dbReference type="EMBL" id="OHA34765.1"/>
    </source>
</evidence>
<evidence type="ECO:0000256" key="1">
    <source>
        <dbReference type="SAM" id="Phobius"/>
    </source>
</evidence>
<evidence type="ECO:0008006" key="4">
    <source>
        <dbReference type="Google" id="ProtNLM"/>
    </source>
</evidence>
<dbReference type="Gene3D" id="2.60.40.10">
    <property type="entry name" value="Immunoglobulins"/>
    <property type="match status" value="1"/>
</dbReference>
<dbReference type="STRING" id="1802319.A2928_02885"/>
<dbReference type="AlphaFoldDB" id="A0A1G2NFA0"/>
<feature type="transmembrane region" description="Helical" evidence="1">
    <location>
        <begin position="446"/>
        <end position="471"/>
    </location>
</feature>
<dbReference type="Gene3D" id="2.60.40.680">
    <property type="match status" value="1"/>
</dbReference>
<accession>A0A1G2NFA0</accession>